<organism evidence="1 2">
    <name type="scientific">Hyalangium minutum</name>
    <dbReference type="NCBI Taxonomy" id="394096"/>
    <lineage>
        <taxon>Bacteria</taxon>
        <taxon>Pseudomonadati</taxon>
        <taxon>Myxococcota</taxon>
        <taxon>Myxococcia</taxon>
        <taxon>Myxococcales</taxon>
        <taxon>Cystobacterineae</taxon>
        <taxon>Archangiaceae</taxon>
        <taxon>Hyalangium</taxon>
    </lineage>
</organism>
<name>A0A085WR10_9BACT</name>
<evidence type="ECO:0008006" key="3">
    <source>
        <dbReference type="Google" id="ProtNLM"/>
    </source>
</evidence>
<dbReference type="RefSeq" id="WP_044184794.1">
    <property type="nucleotide sequence ID" value="NZ_JMCB01000003.1"/>
</dbReference>
<dbReference type="STRING" id="394096.DB31_5165"/>
<comment type="caution">
    <text evidence="1">The sequence shown here is derived from an EMBL/GenBank/DDBJ whole genome shotgun (WGS) entry which is preliminary data.</text>
</comment>
<dbReference type="AlphaFoldDB" id="A0A085WR10"/>
<evidence type="ECO:0000313" key="2">
    <source>
        <dbReference type="Proteomes" id="UP000028725"/>
    </source>
</evidence>
<accession>A0A085WR10</accession>
<keyword evidence="2" id="KW-1185">Reference proteome</keyword>
<proteinExistence type="predicted"/>
<dbReference type="EMBL" id="JMCB01000003">
    <property type="protein sequence ID" value="KFE70123.1"/>
    <property type="molecule type" value="Genomic_DNA"/>
</dbReference>
<protein>
    <recommendedName>
        <fullName evidence="3">DUF4340 domain-containing protein</fullName>
    </recommendedName>
</protein>
<dbReference type="Proteomes" id="UP000028725">
    <property type="component" value="Unassembled WGS sequence"/>
</dbReference>
<reference evidence="1 2" key="1">
    <citation type="submission" date="2014-04" db="EMBL/GenBank/DDBJ databases">
        <title>Genome assembly of Hyalangium minutum DSM 14724.</title>
        <authorList>
            <person name="Sharma G."/>
            <person name="Subramanian S."/>
        </authorList>
    </citation>
    <scope>NUCLEOTIDE SEQUENCE [LARGE SCALE GENOMIC DNA]</scope>
    <source>
        <strain evidence="1 2">DSM 14724</strain>
    </source>
</reference>
<dbReference type="OrthoDB" id="5379526at2"/>
<sequence length="289" mass="31363">MDTTRIEQLGLRVEQGAQGPIAILELDESSAPINPVTRQPLTTISFHIERDRLIPAAPPAVVGMTPVLLSAAASQEDVALVLSGAFDDYLFHIERRSAQLHSMGLHPDLDPESLVLSTELEAGPLSLTLVADRHGQFHVARVRRDGKELSGLPPFRFELFEFRDRAALADYLSALIEERLARPPASAVGPGARVLYEEVAQAFGPHSQVPPRSPLEVLVELVVNGEKYRFAAGRVMGRTFRGLLAGTTGKIWSDRFELDGFPGVVPFVANLLKVPASAVQAVSPDSPQE</sequence>
<evidence type="ECO:0000313" key="1">
    <source>
        <dbReference type="EMBL" id="KFE70123.1"/>
    </source>
</evidence>
<gene>
    <name evidence="1" type="ORF">DB31_5165</name>
</gene>